<comment type="cofactor">
    <cofactor evidence="14 15">
        <name>Mg(2+)</name>
        <dbReference type="ChEBI" id="CHEBI:18420"/>
    </cofactor>
    <cofactor evidence="14 15">
        <name>Mn(2+)</name>
        <dbReference type="ChEBI" id="CHEBI:29035"/>
    </cofactor>
    <text evidence="14 15">Binds 1 Mg(2+) or Mn(2+) ion per subunit.</text>
</comment>
<evidence type="ECO:0000256" key="9">
    <source>
        <dbReference type="ARBA" id="ARBA00022842"/>
    </source>
</evidence>
<dbReference type="AlphaFoldDB" id="A0A397RZM8"/>
<dbReference type="Proteomes" id="UP000266506">
    <property type="component" value="Unassembled WGS sequence"/>
</dbReference>
<evidence type="ECO:0000256" key="15">
    <source>
        <dbReference type="RuleBase" id="RU004445"/>
    </source>
</evidence>
<dbReference type="GO" id="GO:0051287">
    <property type="term" value="F:NAD binding"/>
    <property type="evidence" value="ECO:0007669"/>
    <property type="project" value="InterPro"/>
</dbReference>
<gene>
    <name evidence="14" type="primary">leuB</name>
    <name evidence="17" type="ORF">EI71_01098</name>
</gene>
<evidence type="ECO:0000256" key="10">
    <source>
        <dbReference type="ARBA" id="ARBA00023002"/>
    </source>
</evidence>
<dbReference type="FunCoup" id="A0A397RZM8">
    <property type="interactions" value="282"/>
</dbReference>
<evidence type="ECO:0000256" key="14">
    <source>
        <dbReference type="HAMAP-Rule" id="MF_01033"/>
    </source>
</evidence>
<evidence type="ECO:0000256" key="7">
    <source>
        <dbReference type="ARBA" id="ARBA00022605"/>
    </source>
</evidence>
<dbReference type="PANTHER" id="PTHR42979:SF1">
    <property type="entry name" value="3-ISOPROPYLMALATE DEHYDROGENASE"/>
    <property type="match status" value="1"/>
</dbReference>
<feature type="domain" description="Isopropylmalate dehydrogenase-like" evidence="16">
    <location>
        <begin position="5"/>
        <end position="360"/>
    </location>
</feature>
<reference evidence="17 18" key="1">
    <citation type="submission" date="2018-08" db="EMBL/GenBank/DDBJ databases">
        <title>Genomic Encyclopedia of Archaeal and Bacterial Type Strains, Phase II (KMG-II): from individual species to whole genera.</title>
        <authorList>
            <person name="Goeker M."/>
        </authorList>
    </citation>
    <scope>NUCLEOTIDE SEQUENCE [LARGE SCALE GENOMIC DNA]</scope>
    <source>
        <strain evidence="17 18">ATCC 27112</strain>
    </source>
</reference>
<comment type="pathway">
    <text evidence="3 14 15">Amino-acid biosynthesis; L-leucine biosynthesis; L-leucine from 3-methyl-2-oxobutanoate: step 3/4.</text>
</comment>
<keyword evidence="11 14" id="KW-0520">NAD</keyword>
<comment type="similarity">
    <text evidence="4 14">Belongs to the isocitrate and isopropylmalate dehydrogenases family. LeuB type 1 subfamily.</text>
</comment>
<feature type="binding site" evidence="14">
    <location>
        <position position="107"/>
    </location>
    <ligand>
        <name>substrate</name>
    </ligand>
</feature>
<feature type="binding site" evidence="14">
    <location>
        <begin position="77"/>
        <end position="90"/>
    </location>
    <ligand>
        <name>NAD(+)</name>
        <dbReference type="ChEBI" id="CHEBI:57540"/>
    </ligand>
</feature>
<evidence type="ECO:0000256" key="1">
    <source>
        <dbReference type="ARBA" id="ARBA00000624"/>
    </source>
</evidence>
<evidence type="ECO:0000256" key="13">
    <source>
        <dbReference type="ARBA" id="ARBA00023304"/>
    </source>
</evidence>
<keyword evidence="9 14" id="KW-0460">Magnesium</keyword>
<feature type="binding site" evidence="14">
    <location>
        <position position="228"/>
    </location>
    <ligand>
        <name>Mg(2+)</name>
        <dbReference type="ChEBI" id="CHEBI:18420"/>
    </ligand>
</feature>
<keyword evidence="6 14" id="KW-0432">Leucine biosynthesis</keyword>
<feature type="binding site" evidence="14">
    <location>
        <position position="228"/>
    </location>
    <ligand>
        <name>substrate</name>
    </ligand>
</feature>
<protein>
    <recommendedName>
        <fullName evidence="14">3-isopropylmalate dehydrogenase</fullName>
        <ecNumber evidence="14">1.1.1.85</ecNumber>
    </recommendedName>
    <alternativeName>
        <fullName evidence="14">3-IPM-DH</fullName>
    </alternativeName>
    <alternativeName>
        <fullName evidence="14">Beta-IPM dehydrogenase</fullName>
        <shortName evidence="14">IMDH</shortName>
    </alternativeName>
</protein>
<name>A0A397RZM8_9MOLU</name>
<dbReference type="PROSITE" id="PS00470">
    <property type="entry name" value="IDH_IMDH"/>
    <property type="match status" value="1"/>
</dbReference>
<sequence>MATFKIVTLPGDGIGPDIVREAVKVMNRVGEIYGHTFEITEKRMGGIAIDMDGTSLPQDTIDAALASDAVLLGAVGGPKWDHLTNGDRPEKGLLGIRGALKLYANLRPAVLYKQLQHTSPLKPEIIGEGLDILVVRELTGGMYFGEKANSPAFNPEKPDCWASDLEKYSVFEIERILRTGFEAARKRQKKLCCVHKANVLESSRLWRAVFERVKNEYPDIETSEMYVDNCAMQLVRNPRQFDVIVTSNIFGDILTDEASQVAGSIGMLASASLGAGKLGLYEPIHGSAPDIAGKNLANPLATILSVPMLFRYSLGLTKEAEAIEAAVNAVLDAGWRTGDIKSKDTPANKIVGTKEMGDLVVAAIK</sequence>
<feature type="site" description="Important for catalysis" evidence="14">
    <location>
        <position position="196"/>
    </location>
</feature>
<feature type="binding site" evidence="14">
    <location>
        <begin position="286"/>
        <end position="298"/>
    </location>
    <ligand>
        <name>NAD(+)</name>
        <dbReference type="ChEBI" id="CHEBI:57540"/>
    </ligand>
</feature>
<dbReference type="SUPFAM" id="SSF53659">
    <property type="entry name" value="Isocitrate/Isopropylmalate dehydrogenase-like"/>
    <property type="match status" value="1"/>
</dbReference>
<keyword evidence="10 14" id="KW-0560">Oxidoreductase</keyword>
<keyword evidence="13 14" id="KW-0100">Branched-chain amino acid biosynthesis</keyword>
<evidence type="ECO:0000256" key="8">
    <source>
        <dbReference type="ARBA" id="ARBA00022723"/>
    </source>
</evidence>
<dbReference type="GO" id="GO:0000287">
    <property type="term" value="F:magnesium ion binding"/>
    <property type="evidence" value="ECO:0007669"/>
    <property type="project" value="InterPro"/>
</dbReference>
<comment type="subunit">
    <text evidence="5 14 15">Homodimer.</text>
</comment>
<evidence type="ECO:0000256" key="3">
    <source>
        <dbReference type="ARBA" id="ARBA00004762"/>
    </source>
</evidence>
<dbReference type="SMART" id="SM01329">
    <property type="entry name" value="Iso_dh"/>
    <property type="match status" value="1"/>
</dbReference>
<keyword evidence="8 14" id="KW-0479">Metal-binding</keyword>
<comment type="catalytic activity">
    <reaction evidence="1 14 15">
        <text>(2R,3S)-3-isopropylmalate + NAD(+) = 4-methyl-2-oxopentanoate + CO2 + NADH</text>
        <dbReference type="Rhea" id="RHEA:32271"/>
        <dbReference type="ChEBI" id="CHEBI:16526"/>
        <dbReference type="ChEBI" id="CHEBI:17865"/>
        <dbReference type="ChEBI" id="CHEBI:35121"/>
        <dbReference type="ChEBI" id="CHEBI:57540"/>
        <dbReference type="ChEBI" id="CHEBI:57945"/>
        <dbReference type="EC" id="1.1.1.85"/>
    </reaction>
</comment>
<feature type="binding site" evidence="14">
    <location>
        <position position="136"/>
    </location>
    <ligand>
        <name>substrate</name>
    </ligand>
</feature>
<feature type="binding site" evidence="14">
    <location>
        <position position="256"/>
    </location>
    <ligand>
        <name>Mg(2+)</name>
        <dbReference type="ChEBI" id="CHEBI:18420"/>
    </ligand>
</feature>
<dbReference type="UniPathway" id="UPA00048">
    <property type="reaction ID" value="UER00072"/>
</dbReference>
<dbReference type="NCBIfam" id="TIGR00169">
    <property type="entry name" value="leuB"/>
    <property type="match status" value="1"/>
</dbReference>
<dbReference type="InterPro" id="IPR024084">
    <property type="entry name" value="IsoPropMal-DH-like_dom"/>
</dbReference>
<comment type="caution">
    <text evidence="17">The sequence shown here is derived from an EMBL/GenBank/DDBJ whole genome shotgun (WGS) entry which is preliminary data.</text>
</comment>
<dbReference type="GO" id="GO:0005829">
    <property type="term" value="C:cytosol"/>
    <property type="evidence" value="ECO:0007669"/>
    <property type="project" value="TreeGrafter"/>
</dbReference>
<accession>A0A397RZM8</accession>
<dbReference type="Pfam" id="PF00180">
    <property type="entry name" value="Iso_dh"/>
    <property type="match status" value="1"/>
</dbReference>
<dbReference type="OrthoDB" id="9806254at2"/>
<keyword evidence="14" id="KW-0963">Cytoplasm</keyword>
<comment type="cofactor">
    <cofactor evidence="2">
        <name>Mn(2+)</name>
        <dbReference type="ChEBI" id="CHEBI:29035"/>
    </cofactor>
</comment>
<feature type="binding site" evidence="14">
    <location>
        <position position="252"/>
    </location>
    <ligand>
        <name>Mg(2+)</name>
        <dbReference type="ChEBI" id="CHEBI:18420"/>
    </ligand>
</feature>
<dbReference type="EMBL" id="QXEV01000010">
    <property type="protein sequence ID" value="RIA75801.1"/>
    <property type="molecule type" value="Genomic_DNA"/>
</dbReference>
<keyword evidence="18" id="KW-1185">Reference proteome</keyword>
<feature type="site" description="Important for catalysis" evidence="14">
    <location>
        <position position="143"/>
    </location>
</feature>
<evidence type="ECO:0000256" key="11">
    <source>
        <dbReference type="ARBA" id="ARBA00023027"/>
    </source>
</evidence>
<evidence type="ECO:0000313" key="17">
    <source>
        <dbReference type="EMBL" id="RIA75801.1"/>
    </source>
</evidence>
<dbReference type="PANTHER" id="PTHR42979">
    <property type="entry name" value="3-ISOPROPYLMALATE DEHYDROGENASE"/>
    <property type="match status" value="1"/>
</dbReference>
<dbReference type="Gene3D" id="3.40.718.10">
    <property type="entry name" value="Isopropylmalate Dehydrogenase"/>
    <property type="match status" value="1"/>
</dbReference>
<dbReference type="HAMAP" id="MF_01033">
    <property type="entry name" value="LeuB_type1"/>
    <property type="match status" value="1"/>
</dbReference>
<dbReference type="InParanoid" id="A0A397RZM8"/>
<dbReference type="RefSeq" id="WP_119016242.1">
    <property type="nucleotide sequence ID" value="NZ_QXEV01000010.1"/>
</dbReference>
<dbReference type="InterPro" id="IPR019818">
    <property type="entry name" value="IsoCit/isopropylmalate_DH_CS"/>
</dbReference>
<dbReference type="InterPro" id="IPR004429">
    <property type="entry name" value="Isopropylmalate_DH"/>
</dbReference>
<dbReference type="FunFam" id="3.40.718.10:FF:000006">
    <property type="entry name" value="3-isopropylmalate dehydrogenase"/>
    <property type="match status" value="1"/>
</dbReference>
<keyword evidence="7 14" id="KW-0028">Amino-acid biosynthesis</keyword>
<evidence type="ECO:0000259" key="16">
    <source>
        <dbReference type="SMART" id="SM01329"/>
    </source>
</evidence>
<organism evidence="17 18">
    <name type="scientific">Anaeroplasma bactoclasticum</name>
    <dbReference type="NCBI Taxonomy" id="2088"/>
    <lineage>
        <taxon>Bacteria</taxon>
        <taxon>Bacillati</taxon>
        <taxon>Mycoplasmatota</taxon>
        <taxon>Mollicutes</taxon>
        <taxon>Anaeroplasmatales</taxon>
        <taxon>Anaeroplasmataceae</taxon>
        <taxon>Anaeroplasma</taxon>
    </lineage>
</organism>
<dbReference type="GO" id="GO:0009098">
    <property type="term" value="P:L-leucine biosynthetic process"/>
    <property type="evidence" value="ECO:0007669"/>
    <property type="project" value="UniProtKB-UniRule"/>
</dbReference>
<evidence type="ECO:0000256" key="4">
    <source>
        <dbReference type="ARBA" id="ARBA00008319"/>
    </source>
</evidence>
<evidence type="ECO:0000256" key="2">
    <source>
        <dbReference type="ARBA" id="ARBA00001936"/>
    </source>
</evidence>
<evidence type="ECO:0000256" key="5">
    <source>
        <dbReference type="ARBA" id="ARBA00011738"/>
    </source>
</evidence>
<proteinExistence type="inferred from homology"/>
<evidence type="ECO:0000256" key="12">
    <source>
        <dbReference type="ARBA" id="ARBA00023211"/>
    </source>
</evidence>
<evidence type="ECO:0000256" key="6">
    <source>
        <dbReference type="ARBA" id="ARBA00022430"/>
    </source>
</evidence>
<dbReference type="GO" id="GO:0003862">
    <property type="term" value="F:3-isopropylmalate dehydrogenase activity"/>
    <property type="evidence" value="ECO:0007669"/>
    <property type="project" value="UniProtKB-UniRule"/>
</dbReference>
<comment type="subcellular location">
    <subcellularLocation>
        <location evidence="14">Cytoplasm</location>
    </subcellularLocation>
</comment>
<keyword evidence="12 14" id="KW-0464">Manganese</keyword>
<evidence type="ECO:0000313" key="18">
    <source>
        <dbReference type="Proteomes" id="UP000266506"/>
    </source>
</evidence>
<comment type="function">
    <text evidence="14 15">Catalyzes the oxidation of 3-carboxy-2-hydroxy-4-methylpentanoate (3-isopropylmalate) to 3-carboxy-4-methyl-2-oxopentanoate. The product decarboxylates to 4-methyl-2 oxopentanoate.</text>
</comment>
<dbReference type="EC" id="1.1.1.85" evidence="14"/>
<feature type="binding site" evidence="14">
    <location>
        <position position="97"/>
    </location>
    <ligand>
        <name>substrate</name>
    </ligand>
</feature>